<evidence type="ECO:0000313" key="12">
    <source>
        <dbReference type="EMBL" id="SHN20835.1"/>
    </source>
</evidence>
<gene>
    <name evidence="12" type="ORF">SAMN04488057_110140</name>
</gene>
<comment type="similarity">
    <text evidence="1">Belongs to the NADH dehydrogenase family.</text>
</comment>
<feature type="domain" description="External alternative NADH-ubiquinone oxidoreductase-like C-terminal" evidence="11">
    <location>
        <begin position="361"/>
        <end position="416"/>
    </location>
</feature>
<keyword evidence="4" id="KW-0274">FAD</keyword>
<dbReference type="RefSeq" id="WP_073095677.1">
    <property type="nucleotide sequence ID" value="NZ_FRCY01000010.1"/>
</dbReference>
<keyword evidence="6" id="KW-0560">Oxidoreductase</keyword>
<keyword evidence="13" id="KW-1185">Reference proteome</keyword>
<evidence type="ECO:0000256" key="5">
    <source>
        <dbReference type="ARBA" id="ARBA00022946"/>
    </source>
</evidence>
<keyword evidence="5" id="KW-0809">Transit peptide</keyword>
<reference evidence="12 13" key="1">
    <citation type="submission" date="2016-11" db="EMBL/GenBank/DDBJ databases">
        <authorList>
            <person name="Jaros S."/>
            <person name="Januszkiewicz K."/>
            <person name="Wedrychowicz H."/>
        </authorList>
    </citation>
    <scope>NUCLEOTIDE SEQUENCE [LARGE SCALE GENOMIC DNA]</scope>
    <source>
        <strain evidence="12 13">CGMCC 1.6102</strain>
    </source>
</reference>
<keyword evidence="9" id="KW-0472">Membrane</keyword>
<dbReference type="STRING" id="388280.SAMN04488057_110140"/>
<dbReference type="GO" id="GO:0050136">
    <property type="term" value="F:NADH dehydrogenase (quinone) (non-electrogenic) activity"/>
    <property type="evidence" value="ECO:0007669"/>
    <property type="project" value="UniProtKB-EC"/>
</dbReference>
<dbReference type="InterPro" id="IPR036188">
    <property type="entry name" value="FAD/NAD-bd_sf"/>
</dbReference>
<sequence length="445" mass="50106">MRRPMHDPIPNLPDLPFPRIVVIGAGFAGLKLARILKNKPFQVILLDKNNYHQFQPLFYQVATAGLEPSAISFPLRKIFHNTPNVTFRLAEAKKIDQNQNRVYTNIGFLNYDYLVLAMGADTNYFGQLNIMENSIPMKSVSEALFIRNKIISNYERAINIPDLEERKALMNVVIVGGGPTGVELAGAMAELRNKVFPKDYPQLNFNNMKVVLMEAGGRLLPGMSATSGERAKDYLTKLRVEVMLDTAVEDYDGLHVTVNGNTVVKTQTLLWAAGIKPNGIEGLLENQIFKNGRLLVDRQNKLVGSDNIYALGDLCLQQTDSFPKGHPQVAQVAIQQATNLAKNFILKSKGRSPNPFAYRDLGSMATVGRRLAVVELPFLKFQGIMAWLTWLFVHLMAIVGVKNRIFIFLDWAWNYLSFDPSLRLLIRPTYVKPKDREKLVETSKK</sequence>
<dbReference type="Pfam" id="PF07992">
    <property type="entry name" value="Pyr_redox_2"/>
    <property type="match status" value="1"/>
</dbReference>
<evidence type="ECO:0000256" key="9">
    <source>
        <dbReference type="SAM" id="Phobius"/>
    </source>
</evidence>
<dbReference type="PRINTS" id="PR00368">
    <property type="entry name" value="FADPNR"/>
</dbReference>
<dbReference type="InterPro" id="IPR045024">
    <property type="entry name" value="NDH-2"/>
</dbReference>
<dbReference type="PANTHER" id="PTHR43706">
    <property type="entry name" value="NADH DEHYDROGENASE"/>
    <property type="match status" value="1"/>
</dbReference>
<evidence type="ECO:0000313" key="13">
    <source>
        <dbReference type="Proteomes" id="UP000184513"/>
    </source>
</evidence>
<organism evidence="12 13">
    <name type="scientific">Cyclobacterium lianum</name>
    <dbReference type="NCBI Taxonomy" id="388280"/>
    <lineage>
        <taxon>Bacteria</taxon>
        <taxon>Pseudomonadati</taxon>
        <taxon>Bacteroidota</taxon>
        <taxon>Cytophagia</taxon>
        <taxon>Cytophagales</taxon>
        <taxon>Cyclobacteriaceae</taxon>
        <taxon>Cyclobacterium</taxon>
    </lineage>
</organism>
<keyword evidence="9" id="KW-0812">Transmembrane</keyword>
<dbReference type="Proteomes" id="UP000184513">
    <property type="component" value="Unassembled WGS sequence"/>
</dbReference>
<dbReference type="PANTHER" id="PTHR43706:SF47">
    <property type="entry name" value="EXTERNAL NADH-UBIQUINONE OXIDOREDUCTASE 1, MITOCHONDRIAL-RELATED"/>
    <property type="match status" value="1"/>
</dbReference>
<feature type="domain" description="FAD/NAD(P)-binding" evidence="10">
    <location>
        <begin position="19"/>
        <end position="337"/>
    </location>
</feature>
<dbReference type="InterPro" id="IPR023753">
    <property type="entry name" value="FAD/NAD-binding_dom"/>
</dbReference>
<evidence type="ECO:0000256" key="7">
    <source>
        <dbReference type="ARBA" id="ARBA00023027"/>
    </source>
</evidence>
<keyword evidence="9" id="KW-1133">Transmembrane helix</keyword>
<dbReference type="SUPFAM" id="SSF51905">
    <property type="entry name" value="FAD/NAD(P)-binding domain"/>
    <property type="match status" value="2"/>
</dbReference>
<keyword evidence="7" id="KW-0520">NAD</keyword>
<evidence type="ECO:0000256" key="6">
    <source>
        <dbReference type="ARBA" id="ARBA00023002"/>
    </source>
</evidence>
<name>A0A1M7PTT4_9BACT</name>
<dbReference type="InterPro" id="IPR054585">
    <property type="entry name" value="NDH2-like_C"/>
</dbReference>
<proteinExistence type="inferred from homology"/>
<accession>A0A1M7PTT4</accession>
<dbReference type="EMBL" id="FRCY01000010">
    <property type="protein sequence ID" value="SHN20835.1"/>
    <property type="molecule type" value="Genomic_DNA"/>
</dbReference>
<comment type="catalytic activity">
    <reaction evidence="8">
        <text>a quinone + NADH + H(+) = a quinol + NAD(+)</text>
        <dbReference type="Rhea" id="RHEA:46160"/>
        <dbReference type="ChEBI" id="CHEBI:15378"/>
        <dbReference type="ChEBI" id="CHEBI:24646"/>
        <dbReference type="ChEBI" id="CHEBI:57540"/>
        <dbReference type="ChEBI" id="CHEBI:57945"/>
        <dbReference type="ChEBI" id="CHEBI:132124"/>
        <dbReference type="EC" id="1.6.5.9"/>
    </reaction>
</comment>
<keyword evidence="3" id="KW-0285">Flavoprotein</keyword>
<feature type="transmembrane region" description="Helical" evidence="9">
    <location>
        <begin position="378"/>
        <end position="399"/>
    </location>
</feature>
<evidence type="ECO:0000256" key="4">
    <source>
        <dbReference type="ARBA" id="ARBA00022827"/>
    </source>
</evidence>
<evidence type="ECO:0000259" key="11">
    <source>
        <dbReference type="Pfam" id="PF22366"/>
    </source>
</evidence>
<dbReference type="Pfam" id="PF22366">
    <property type="entry name" value="NDH2_C"/>
    <property type="match status" value="1"/>
</dbReference>
<dbReference type="AlphaFoldDB" id="A0A1M7PTT4"/>
<evidence type="ECO:0000256" key="1">
    <source>
        <dbReference type="ARBA" id="ARBA00005272"/>
    </source>
</evidence>
<dbReference type="Gene3D" id="3.50.50.100">
    <property type="match status" value="1"/>
</dbReference>
<evidence type="ECO:0000259" key="10">
    <source>
        <dbReference type="Pfam" id="PF07992"/>
    </source>
</evidence>
<evidence type="ECO:0000256" key="2">
    <source>
        <dbReference type="ARBA" id="ARBA00012637"/>
    </source>
</evidence>
<dbReference type="EC" id="1.6.5.9" evidence="2"/>
<protein>
    <recommendedName>
        <fullName evidence="2">NADH:ubiquinone reductase (non-electrogenic)</fullName>
        <ecNumber evidence="2">1.6.5.9</ecNumber>
    </recommendedName>
</protein>
<dbReference type="PRINTS" id="PR00411">
    <property type="entry name" value="PNDRDTASEI"/>
</dbReference>
<evidence type="ECO:0000256" key="8">
    <source>
        <dbReference type="ARBA" id="ARBA00047599"/>
    </source>
</evidence>
<evidence type="ECO:0000256" key="3">
    <source>
        <dbReference type="ARBA" id="ARBA00022630"/>
    </source>
</evidence>